<dbReference type="AlphaFoldDB" id="A0A2M9AQM8"/>
<organism evidence="1 2">
    <name type="scientific">Hymenobacter chitinivorans DSM 11115</name>
    <dbReference type="NCBI Taxonomy" id="1121954"/>
    <lineage>
        <taxon>Bacteria</taxon>
        <taxon>Pseudomonadati</taxon>
        <taxon>Bacteroidota</taxon>
        <taxon>Cytophagia</taxon>
        <taxon>Cytophagales</taxon>
        <taxon>Hymenobacteraceae</taxon>
        <taxon>Hymenobacter</taxon>
    </lineage>
</organism>
<comment type="caution">
    <text evidence="1">The sequence shown here is derived from an EMBL/GenBank/DDBJ whole genome shotgun (WGS) entry which is preliminary data.</text>
</comment>
<evidence type="ECO:0000313" key="1">
    <source>
        <dbReference type="EMBL" id="PJJ47999.1"/>
    </source>
</evidence>
<proteinExistence type="predicted"/>
<dbReference type="EMBL" id="PGFA01000005">
    <property type="protein sequence ID" value="PJJ47999.1"/>
    <property type="molecule type" value="Genomic_DNA"/>
</dbReference>
<protein>
    <submittedName>
        <fullName evidence="1">Uncharacterized protein</fullName>
    </submittedName>
</protein>
<name>A0A2M9AQM8_9BACT</name>
<evidence type="ECO:0000313" key="2">
    <source>
        <dbReference type="Proteomes" id="UP000228535"/>
    </source>
</evidence>
<sequence>MAQATTLVALPPGRAQHVHTTYDSFGAVVAEYTFFPRNQVLYVRWHGHMTSDELVRAAQVGLRLNQQWQPLGLFHDTRGGSGEWGEASAWIEYEWMPKIKAKCPNLRGIAFLLAADRPWPYSNTQLLMRFDQQFESKVFYSLLPAWRWLDQCTRQLAVPQ</sequence>
<keyword evidence="2" id="KW-1185">Reference proteome</keyword>
<dbReference type="Proteomes" id="UP000228535">
    <property type="component" value="Unassembled WGS sequence"/>
</dbReference>
<reference evidence="1 2" key="1">
    <citation type="submission" date="2017-11" db="EMBL/GenBank/DDBJ databases">
        <title>Genomic Encyclopedia of Archaeal and Bacterial Type Strains, Phase II (KMG-II): From Individual Species to Whole Genera.</title>
        <authorList>
            <person name="Goeker M."/>
        </authorList>
    </citation>
    <scope>NUCLEOTIDE SEQUENCE [LARGE SCALE GENOMIC DNA]</scope>
    <source>
        <strain evidence="1 2">DSM 11115</strain>
    </source>
</reference>
<accession>A0A2M9AQM8</accession>
<gene>
    <name evidence="1" type="ORF">CLV45_4690</name>
</gene>